<evidence type="ECO:0000313" key="2">
    <source>
        <dbReference type="Proteomes" id="UP000195602"/>
    </source>
</evidence>
<dbReference type="OMA" id="MKNIAMD"/>
<reference evidence="1 2" key="1">
    <citation type="submission" date="2017-04" db="EMBL/GenBank/DDBJ databases">
        <title>Draft genome of the yeast Clavispora lusitaniae type strain CBS 6936.</title>
        <authorList>
            <person name="Durrens P."/>
            <person name="Klopp C."/>
            <person name="Biteau N."/>
            <person name="Fitton-Ouhabi V."/>
            <person name="Dementhon K."/>
            <person name="Accoceberry I."/>
            <person name="Sherman D.J."/>
            <person name="Noel T."/>
        </authorList>
    </citation>
    <scope>NUCLEOTIDE SEQUENCE [LARGE SCALE GENOMIC DNA]</scope>
    <source>
        <strain evidence="1 2">CBS 6936</strain>
    </source>
</reference>
<comment type="caution">
    <text evidence="1">The sequence shown here is derived from an EMBL/GenBank/DDBJ whole genome shotgun (WGS) entry which is preliminary data.</text>
</comment>
<dbReference type="EMBL" id="LYUB02000001">
    <property type="protein sequence ID" value="OVF11016.1"/>
    <property type="molecule type" value="Genomic_DNA"/>
</dbReference>
<dbReference type="KEGG" id="clus:A9F13_01g04631"/>
<name>A0AA91Q447_CLALS</name>
<protein>
    <submittedName>
        <fullName evidence="1">Uncharacterized protein</fullName>
    </submittedName>
</protein>
<proteinExistence type="predicted"/>
<gene>
    <name evidence="1" type="ORF">A9F13_01g04631</name>
</gene>
<accession>A0AA91Q447</accession>
<sequence length="559" mass="65056">MPTVTSLNSHASSLRSMYRNILRSLANIRSLVPVIDPKAADGAPPSEVAKALRNPELYGTLLRSELRYYVDEEFRTKYSKFNAKSVFLKLQVGASLIATLKQVHAQPLDPSSWNKLINILTKHRQSQHQKEFWKADYAKHKTEIDNQREREVDHLTLKRIQSYLSRPKNESDPKYSDLSPSKQYKELKAMVSESKANANFVVRNYLKYLQLNGRIPIPYKLPYVSDTLTKYSTHIPKPSELLPNSTKSFVLDEAYDMEYIASIIKPEIEFLINMNHFMLPWENRIVNEGPYKVKIRNTTAGVMTANFLRAPNYKPPEMKELALDIKKSMRLIRKQFIWNLDSDPAAAASERSYGEGYGVRGSRGFSAEEIMYPRKYYERLVDEEARWEAQMNIEKMRSMHDEVQLTSGELQKLLMNEDKSNFDSWRKPLDESTQRINSDIQALYDKYKVTKDSPIWAKQERLQDKMNGLFARSAKRYCALLDKLEEKRFFLHSDLFMNDTVSDNYEAMKKRDDVKEKSRRNGLSEVERAGLGKSLGDYLTEFKSGSFKMGYNFAKRFKF</sequence>
<organism evidence="1 2">
    <name type="scientific">Clavispora lusitaniae</name>
    <name type="common">Candida lusitaniae</name>
    <dbReference type="NCBI Taxonomy" id="36911"/>
    <lineage>
        <taxon>Eukaryota</taxon>
        <taxon>Fungi</taxon>
        <taxon>Dikarya</taxon>
        <taxon>Ascomycota</taxon>
        <taxon>Saccharomycotina</taxon>
        <taxon>Pichiomycetes</taxon>
        <taxon>Metschnikowiaceae</taxon>
        <taxon>Clavispora</taxon>
    </lineage>
</organism>
<dbReference type="AlphaFoldDB" id="A0AA91Q447"/>
<evidence type="ECO:0000313" key="1">
    <source>
        <dbReference type="EMBL" id="OVF11016.1"/>
    </source>
</evidence>
<dbReference type="Proteomes" id="UP000195602">
    <property type="component" value="Unassembled WGS sequence"/>
</dbReference>